<gene>
    <name evidence="1" type="ORF">rsdtw13_12920</name>
</gene>
<evidence type="ECO:0000313" key="2">
    <source>
        <dbReference type="Proteomes" id="UP001058074"/>
    </source>
</evidence>
<proteinExistence type="predicted"/>
<dbReference type="EMBL" id="BROD01000001">
    <property type="protein sequence ID" value="GKX66034.1"/>
    <property type="molecule type" value="Genomic_DNA"/>
</dbReference>
<reference evidence="1" key="1">
    <citation type="journal article" date="2025" name="Int. J. Syst. Evol. Microbiol.">
        <title>Inconstantimicrobium mannanitabidum sp. nov., a novel member of the family Clostridiaceae isolated from anoxic soil under the treatment of reductive soil disinfestation.</title>
        <authorList>
            <person name="Ueki A."/>
            <person name="Tonouchi A."/>
            <person name="Honma S."/>
            <person name="Kaku N."/>
            <person name="Ueki K."/>
        </authorList>
    </citation>
    <scope>NUCLEOTIDE SEQUENCE</scope>
    <source>
        <strain evidence="1">TW13</strain>
    </source>
</reference>
<protein>
    <submittedName>
        <fullName evidence="1">Membrane protein</fullName>
    </submittedName>
</protein>
<comment type="caution">
    <text evidence="1">The sequence shown here is derived from an EMBL/GenBank/DDBJ whole genome shotgun (WGS) entry which is preliminary data.</text>
</comment>
<accession>A0ACB5RAH4</accession>
<dbReference type="Proteomes" id="UP001058074">
    <property type="component" value="Unassembled WGS sequence"/>
</dbReference>
<evidence type="ECO:0000313" key="1">
    <source>
        <dbReference type="EMBL" id="GKX66034.1"/>
    </source>
</evidence>
<keyword evidence="2" id="KW-1185">Reference proteome</keyword>
<name>A0ACB5RAH4_9CLOT</name>
<organism evidence="1 2">
    <name type="scientific">Inconstantimicrobium mannanitabidum</name>
    <dbReference type="NCBI Taxonomy" id="1604901"/>
    <lineage>
        <taxon>Bacteria</taxon>
        <taxon>Bacillati</taxon>
        <taxon>Bacillota</taxon>
        <taxon>Clostridia</taxon>
        <taxon>Eubacteriales</taxon>
        <taxon>Clostridiaceae</taxon>
        <taxon>Inconstantimicrobium</taxon>
    </lineage>
</organism>
<sequence>MEHRGIMVNIFKGLLRSILITLIGVFILSLIMMVKDVNLKALGIAWVIITCISIFVGAIYSAKKNQERGWLVGLILGLLYYIILFIFTMILKEKVSFVLYDFYRLIIALAVGFFSGMLGINT</sequence>